<dbReference type="EMBL" id="APKD01000050">
    <property type="protein sequence ID" value="EMT35215.1"/>
    <property type="molecule type" value="Genomic_DNA"/>
</dbReference>
<evidence type="ECO:0000313" key="1">
    <source>
        <dbReference type="EMBL" id="EMT35215.1"/>
    </source>
</evidence>
<organism evidence="1 2">
    <name type="scientific">Mycobacterium orygis 112400015</name>
    <dbReference type="NCBI Taxonomy" id="1305739"/>
    <lineage>
        <taxon>Bacteria</taxon>
        <taxon>Bacillati</taxon>
        <taxon>Actinomycetota</taxon>
        <taxon>Actinomycetes</taxon>
        <taxon>Mycobacteriales</taxon>
        <taxon>Mycobacteriaceae</taxon>
        <taxon>Mycobacterium</taxon>
        <taxon>Mycobacterium tuberculosis complex</taxon>
    </lineage>
</organism>
<proteinExistence type="predicted"/>
<comment type="caution">
    <text evidence="1">The sequence shown here is derived from an EMBL/GenBank/DDBJ whole genome shotgun (WGS) entry which is preliminary data.</text>
</comment>
<protein>
    <submittedName>
        <fullName evidence="1">Uncharacterized protein</fullName>
    </submittedName>
</protein>
<reference evidence="1 2" key="1">
    <citation type="submission" date="2013-03" db="EMBL/GenBank/DDBJ databases">
        <authorList>
            <person name="Casali N."/>
            <person name="Drobniewski F.A."/>
        </authorList>
    </citation>
    <scope>NUCLEOTIDE SEQUENCE [LARGE SCALE GENOMIC DNA]</scope>
    <source>
        <strain evidence="1 2">112400015</strain>
    </source>
</reference>
<reference evidence="2" key="2">
    <citation type="submission" date="2013-04" db="EMBL/GenBank/DDBJ databases">
        <title>Non-Mycobacterium tuberculosis sensu stricto in a globally representative population.</title>
        <authorList>
            <person name="Stone M.J."/>
            <person name="Brown T.J."/>
            <person name="Drobniewski F.A."/>
        </authorList>
    </citation>
    <scope>NUCLEOTIDE SEQUENCE [LARGE SCALE GENOMIC DNA]</scope>
    <source>
        <strain evidence="2">112400015</strain>
    </source>
</reference>
<dbReference type="AlphaFoldDB" id="A0A829CCZ2"/>
<sequence length="24" mass="2701">MTGYNLATILLNRPDLAVRESPQQ</sequence>
<evidence type="ECO:0000313" key="2">
    <source>
        <dbReference type="Proteomes" id="UP000012070"/>
    </source>
</evidence>
<dbReference type="Proteomes" id="UP000012070">
    <property type="component" value="Unassembled WGS sequence"/>
</dbReference>
<accession>A0A829CCZ2</accession>
<name>A0A829CCZ2_9MYCO</name>
<gene>
    <name evidence="1" type="ORF">MORY_13697</name>
</gene>